<dbReference type="EMBL" id="CAVNYO010000440">
    <property type="protein sequence ID" value="CAK5280105.1"/>
    <property type="molecule type" value="Genomic_DNA"/>
</dbReference>
<evidence type="ECO:0000313" key="2">
    <source>
        <dbReference type="EMBL" id="CAK5280105.1"/>
    </source>
</evidence>
<dbReference type="Proteomes" id="UP001295794">
    <property type="component" value="Unassembled WGS sequence"/>
</dbReference>
<feature type="non-terminal residue" evidence="1">
    <location>
        <position position="76"/>
    </location>
</feature>
<keyword evidence="3" id="KW-1185">Reference proteome</keyword>
<evidence type="ECO:0000313" key="3">
    <source>
        <dbReference type="Proteomes" id="UP001295794"/>
    </source>
</evidence>
<name>A0AAD2GYF6_9AGAR</name>
<sequence>MCFLVRFHDYRSRNRECLSLAFIFTLHENPLVTLLFNADWPLLVEADSSRVQDGGGKDGVGDGRQPVINELLDRDV</sequence>
<accession>A0AAD2GYF6</accession>
<evidence type="ECO:0000313" key="1">
    <source>
        <dbReference type="EMBL" id="CAK5264753.1"/>
    </source>
</evidence>
<organism evidence="1 3">
    <name type="scientific">Mycena citricolor</name>
    <dbReference type="NCBI Taxonomy" id="2018698"/>
    <lineage>
        <taxon>Eukaryota</taxon>
        <taxon>Fungi</taxon>
        <taxon>Dikarya</taxon>
        <taxon>Basidiomycota</taxon>
        <taxon>Agaricomycotina</taxon>
        <taxon>Agaricomycetes</taxon>
        <taxon>Agaricomycetidae</taxon>
        <taxon>Agaricales</taxon>
        <taxon>Marasmiineae</taxon>
        <taxon>Mycenaceae</taxon>
        <taxon>Mycena</taxon>
    </lineage>
</organism>
<dbReference type="AlphaFoldDB" id="A0AAD2GYF6"/>
<reference evidence="1" key="1">
    <citation type="submission" date="2023-11" db="EMBL/GenBank/DDBJ databases">
        <authorList>
            <person name="De Vega J J."/>
            <person name="De Vega J J."/>
        </authorList>
    </citation>
    <scope>NUCLEOTIDE SEQUENCE</scope>
</reference>
<proteinExistence type="predicted"/>
<gene>
    <name evidence="2" type="ORF">MYCIT1_LOCUS30535</name>
    <name evidence="1" type="ORF">MYCIT1_LOCUS5199</name>
</gene>
<protein>
    <submittedName>
        <fullName evidence="1">Uncharacterized protein</fullName>
    </submittedName>
</protein>
<comment type="caution">
    <text evidence="1">The sequence shown here is derived from an EMBL/GenBank/DDBJ whole genome shotgun (WGS) entry which is preliminary data.</text>
</comment>
<dbReference type="EMBL" id="CAVNYO010000070">
    <property type="protein sequence ID" value="CAK5264753.1"/>
    <property type="molecule type" value="Genomic_DNA"/>
</dbReference>